<protein>
    <submittedName>
        <fullName evidence="1">(spotted green pufferfish) hypothetical protein</fullName>
    </submittedName>
</protein>
<dbReference type="AlphaFoldDB" id="Q4STG2"/>
<organism evidence="1">
    <name type="scientific">Tetraodon nigroviridis</name>
    <name type="common">Spotted green pufferfish</name>
    <name type="synonym">Chelonodon nigroviridis</name>
    <dbReference type="NCBI Taxonomy" id="99883"/>
    <lineage>
        <taxon>Eukaryota</taxon>
        <taxon>Metazoa</taxon>
        <taxon>Chordata</taxon>
        <taxon>Craniata</taxon>
        <taxon>Vertebrata</taxon>
        <taxon>Euteleostomi</taxon>
        <taxon>Actinopterygii</taxon>
        <taxon>Neopterygii</taxon>
        <taxon>Teleostei</taxon>
        <taxon>Neoteleostei</taxon>
        <taxon>Acanthomorphata</taxon>
        <taxon>Eupercaria</taxon>
        <taxon>Tetraodontiformes</taxon>
        <taxon>Tetradontoidea</taxon>
        <taxon>Tetraodontidae</taxon>
        <taxon>Tetraodon</taxon>
    </lineage>
</organism>
<accession>Q4STG2</accession>
<reference evidence="1" key="1">
    <citation type="journal article" date="2004" name="Nature">
        <title>Genome duplication in the teleost fish Tetraodon nigroviridis reveals the early vertebrate proto-karyotype.</title>
        <authorList>
            <person name="Jaillon O."/>
            <person name="Aury J.-M."/>
            <person name="Brunet F."/>
            <person name="Petit J.-L."/>
            <person name="Stange-Thomann N."/>
            <person name="Mauceli E."/>
            <person name="Bouneau L."/>
            <person name="Fischer C."/>
            <person name="Ozouf-Costaz C."/>
            <person name="Bernot A."/>
            <person name="Nicaud S."/>
            <person name="Jaffe D."/>
            <person name="Fisher S."/>
            <person name="Lutfalla G."/>
            <person name="Dossat C."/>
            <person name="Segurens B."/>
            <person name="Dasilva C."/>
            <person name="Salanoubat M."/>
            <person name="Levy M."/>
            <person name="Boudet N."/>
            <person name="Castellano S."/>
            <person name="Anthouard V."/>
            <person name="Jubin C."/>
            <person name="Castelli V."/>
            <person name="Katinka M."/>
            <person name="Vacherie B."/>
            <person name="Biemont C."/>
            <person name="Skalli Z."/>
            <person name="Cattolico L."/>
            <person name="Poulain J."/>
            <person name="De Berardinis V."/>
            <person name="Cruaud C."/>
            <person name="Duprat S."/>
            <person name="Brottier P."/>
            <person name="Coutanceau J.-P."/>
            <person name="Gouzy J."/>
            <person name="Parra G."/>
            <person name="Lardier G."/>
            <person name="Chapple C."/>
            <person name="McKernan K.J."/>
            <person name="McEwan P."/>
            <person name="Bosak S."/>
            <person name="Kellis M."/>
            <person name="Volff J.-N."/>
            <person name="Guigo R."/>
            <person name="Zody M.C."/>
            <person name="Mesirov J."/>
            <person name="Lindblad-Toh K."/>
            <person name="Birren B."/>
            <person name="Nusbaum C."/>
            <person name="Kahn D."/>
            <person name="Robinson-Rechavi M."/>
            <person name="Laudet V."/>
            <person name="Schachter V."/>
            <person name="Quetier F."/>
            <person name="Saurin W."/>
            <person name="Scarpelli C."/>
            <person name="Wincker P."/>
            <person name="Lander E.S."/>
            <person name="Weissenbach J."/>
            <person name="Roest Crollius H."/>
        </authorList>
    </citation>
    <scope>NUCLEOTIDE SEQUENCE [LARGE SCALE GENOMIC DNA]</scope>
</reference>
<gene>
    <name evidence="1" type="ORF">GSTENG00012970001</name>
</gene>
<reference evidence="1" key="2">
    <citation type="submission" date="2004-02" db="EMBL/GenBank/DDBJ databases">
        <authorList>
            <consortium name="Genoscope"/>
            <consortium name="Whitehead Institute Centre for Genome Research"/>
        </authorList>
    </citation>
    <scope>NUCLEOTIDE SEQUENCE</scope>
</reference>
<evidence type="ECO:0000313" key="1">
    <source>
        <dbReference type="EMBL" id="CAF96070.1"/>
    </source>
</evidence>
<name>Q4STG2_TETNG</name>
<sequence length="47" mass="4981">RTRVWPSSSSLCSPPTSAAFTKPTGDTGCCRCPCIKNHVTWPGGLTD</sequence>
<dbReference type="EMBL" id="CAAE01014234">
    <property type="protein sequence ID" value="CAF96070.1"/>
    <property type="molecule type" value="Genomic_DNA"/>
</dbReference>
<proteinExistence type="predicted"/>
<dbReference type="KEGG" id="tng:GSTEN00012970G001"/>
<feature type="non-terminal residue" evidence="1">
    <location>
        <position position="1"/>
    </location>
</feature>
<comment type="caution">
    <text evidence="1">The sequence shown here is derived from an EMBL/GenBank/DDBJ whole genome shotgun (WGS) entry which is preliminary data.</text>
</comment>